<keyword evidence="3 5" id="KW-0560">Oxidoreductase</keyword>
<evidence type="ECO:0000256" key="5">
    <source>
        <dbReference type="HAMAP-Rule" id="MF_00956"/>
    </source>
</evidence>
<feature type="domain" description="NAD-dependent epimerase/dehydratase" evidence="6">
    <location>
        <begin position="8"/>
        <end position="239"/>
    </location>
</feature>
<feature type="site" description="Important for catalytic activity" evidence="5">
    <location>
        <position position="109"/>
    </location>
</feature>
<keyword evidence="5" id="KW-0511">Multifunctional enzyme</keyword>
<dbReference type="HAMAP" id="MF_00956">
    <property type="entry name" value="GDP_fucose_synth"/>
    <property type="match status" value="1"/>
</dbReference>
<gene>
    <name evidence="5" type="primary">fcl</name>
    <name evidence="7" type="ORF">GMB86_02590</name>
</gene>
<comment type="pathway">
    <text evidence="5">Nucleotide-sugar biosynthesis; GDP-L-fucose biosynthesis via de novo pathway; GDP-L-fucose from GDP-alpha-D-mannose: step 2/2.</text>
</comment>
<feature type="binding site" evidence="5">
    <location>
        <position position="189"/>
    </location>
    <ligand>
        <name>substrate</name>
    </ligand>
</feature>
<feature type="binding site" evidence="5">
    <location>
        <position position="204"/>
    </location>
    <ligand>
        <name>substrate</name>
    </ligand>
</feature>
<feature type="binding site" evidence="5">
    <location>
        <position position="271"/>
    </location>
    <ligand>
        <name>substrate</name>
    </ligand>
</feature>
<comment type="function">
    <text evidence="5">Catalyzes the two-step NADP-dependent conversion of GDP-4-dehydro-6-deoxy-D-mannose to GDP-fucose, involving an epimerase and a reductase reaction.</text>
</comment>
<comment type="caution">
    <text evidence="7">The sequence shown here is derived from an EMBL/GenBank/DDBJ whole genome shotgun (WGS) entry which is preliminary data.</text>
</comment>
<feature type="site" description="Important for catalytic activity" evidence="5">
    <location>
        <position position="111"/>
    </location>
</feature>
<comment type="catalytic activity">
    <reaction evidence="5">
        <text>GDP-beta-L-fucose + NADP(+) = GDP-4-dehydro-alpha-D-rhamnose + NADPH + H(+)</text>
        <dbReference type="Rhea" id="RHEA:18885"/>
        <dbReference type="ChEBI" id="CHEBI:15378"/>
        <dbReference type="ChEBI" id="CHEBI:57273"/>
        <dbReference type="ChEBI" id="CHEBI:57783"/>
        <dbReference type="ChEBI" id="CHEBI:57964"/>
        <dbReference type="ChEBI" id="CHEBI:58349"/>
        <dbReference type="EC" id="1.1.1.271"/>
    </reaction>
</comment>
<dbReference type="PANTHER" id="PTHR43238:SF1">
    <property type="entry name" value="GDP-L-FUCOSE SYNTHASE"/>
    <property type="match status" value="1"/>
</dbReference>
<protein>
    <recommendedName>
        <fullName evidence="5">GDP-L-fucose synthase</fullName>
        <ecNumber evidence="5">1.1.1.271</ecNumber>
    </recommendedName>
    <alternativeName>
        <fullName evidence="5">GDP-4-keto-6-deoxy-D-mannose-3,5-epimerase-4-reductase</fullName>
    </alternativeName>
</protein>
<feature type="binding site" evidence="5">
    <location>
        <begin position="165"/>
        <end position="168"/>
    </location>
    <ligand>
        <name>NADP(+)</name>
        <dbReference type="ChEBI" id="CHEBI:58349"/>
    </ligand>
</feature>
<evidence type="ECO:0000256" key="2">
    <source>
        <dbReference type="ARBA" id="ARBA00022857"/>
    </source>
</evidence>
<feature type="binding site" evidence="5">
    <location>
        <position position="142"/>
    </location>
    <ligand>
        <name>NADP(+)</name>
        <dbReference type="ChEBI" id="CHEBI:58349"/>
    </ligand>
</feature>
<dbReference type="GO" id="GO:0070401">
    <property type="term" value="F:NADP+ binding"/>
    <property type="evidence" value="ECO:0007669"/>
    <property type="project" value="UniProtKB-UniRule"/>
</dbReference>
<feature type="binding site" evidence="5">
    <location>
        <position position="181"/>
    </location>
    <ligand>
        <name>NADP(+)</name>
        <dbReference type="ChEBI" id="CHEBI:58349"/>
    </ligand>
</feature>
<keyword evidence="4 5" id="KW-0413">Isomerase</keyword>
<reference evidence="7 8" key="1">
    <citation type="submission" date="2019-11" db="EMBL/GenBank/DDBJ databases">
        <title>Terrilactibacillus tamarindus sp. nov. BCM23-1 isolated from bark of Tamarindus indica.</title>
        <authorList>
            <person name="Kingkaew E."/>
            <person name="Tanasupawat S."/>
        </authorList>
    </citation>
    <scope>NUCLEOTIDE SEQUENCE [LARGE SCALE GENOMIC DNA]</scope>
    <source>
        <strain evidence="7 8">BCM23-1</strain>
    </source>
</reference>
<dbReference type="InterPro" id="IPR028614">
    <property type="entry name" value="GDP_fucose/colitose_synth"/>
</dbReference>
<dbReference type="OrthoDB" id="9811425at2"/>
<feature type="active site" description="Proton donor/acceptor" evidence="5">
    <location>
        <position position="138"/>
    </location>
</feature>
<proteinExistence type="inferred from homology"/>
<evidence type="ECO:0000313" key="7">
    <source>
        <dbReference type="EMBL" id="MTT30901.1"/>
    </source>
</evidence>
<dbReference type="RefSeq" id="WP_155216537.1">
    <property type="nucleotide sequence ID" value="NZ_WNHB01000003.1"/>
</dbReference>
<dbReference type="PANTHER" id="PTHR43238">
    <property type="entry name" value="GDP-L-FUCOSE SYNTHASE"/>
    <property type="match status" value="1"/>
</dbReference>
<comment type="similarity">
    <text evidence="1 5">Belongs to the NAD(P)-dependent epimerase/dehydratase family. Fucose synthase subfamily.</text>
</comment>
<evidence type="ECO:0000313" key="8">
    <source>
        <dbReference type="Proteomes" id="UP000440978"/>
    </source>
</evidence>
<dbReference type="Pfam" id="PF01370">
    <property type="entry name" value="Epimerase"/>
    <property type="match status" value="1"/>
</dbReference>
<organism evidence="7 8">
    <name type="scientific">Terrilactibacillus tamarindi</name>
    <dbReference type="NCBI Taxonomy" id="2599694"/>
    <lineage>
        <taxon>Bacteria</taxon>
        <taxon>Bacillati</taxon>
        <taxon>Bacillota</taxon>
        <taxon>Bacilli</taxon>
        <taxon>Bacillales</taxon>
        <taxon>Bacillaceae</taxon>
        <taxon>Terrilactibacillus</taxon>
    </lineage>
</organism>
<dbReference type="Gene3D" id="3.90.25.10">
    <property type="entry name" value="UDP-galactose 4-epimerase, domain 1"/>
    <property type="match status" value="1"/>
</dbReference>
<dbReference type="CDD" id="cd05239">
    <property type="entry name" value="GDP_FS_SDR_e"/>
    <property type="match status" value="1"/>
</dbReference>
<dbReference type="InterPro" id="IPR036291">
    <property type="entry name" value="NAD(P)-bd_dom_sf"/>
</dbReference>
<keyword evidence="8" id="KW-1185">Reference proteome</keyword>
<dbReference type="EMBL" id="WNHB01000003">
    <property type="protein sequence ID" value="MTT30901.1"/>
    <property type="molecule type" value="Genomic_DNA"/>
</dbReference>
<dbReference type="GO" id="GO:0016853">
    <property type="term" value="F:isomerase activity"/>
    <property type="evidence" value="ECO:0007669"/>
    <property type="project" value="UniProtKB-KW"/>
</dbReference>
<dbReference type="EC" id="1.1.1.271" evidence="5"/>
<feature type="binding site" evidence="5">
    <location>
        <begin position="12"/>
        <end position="18"/>
    </location>
    <ligand>
        <name>NADP(+)</name>
        <dbReference type="ChEBI" id="CHEBI:58349"/>
    </ligand>
</feature>
<dbReference type="UniPathway" id="UPA00128">
    <property type="reaction ID" value="UER00191"/>
</dbReference>
<feature type="binding site" evidence="5">
    <location>
        <position position="211"/>
    </location>
    <ligand>
        <name>substrate</name>
    </ligand>
</feature>
<evidence type="ECO:0000256" key="1">
    <source>
        <dbReference type="ARBA" id="ARBA00005959"/>
    </source>
</evidence>
<dbReference type="Proteomes" id="UP000440978">
    <property type="component" value="Unassembled WGS sequence"/>
</dbReference>
<dbReference type="SUPFAM" id="SSF51735">
    <property type="entry name" value="NAD(P)-binding Rossmann-fold domains"/>
    <property type="match status" value="1"/>
</dbReference>
<keyword evidence="2 5" id="KW-0521">NADP</keyword>
<evidence type="ECO:0000259" key="6">
    <source>
        <dbReference type="Pfam" id="PF01370"/>
    </source>
</evidence>
<dbReference type="InterPro" id="IPR001509">
    <property type="entry name" value="Epimerase_deHydtase"/>
</dbReference>
<evidence type="ECO:0000256" key="4">
    <source>
        <dbReference type="ARBA" id="ARBA00023235"/>
    </source>
</evidence>
<dbReference type="GO" id="GO:0042351">
    <property type="term" value="P:'de novo' GDP-L-fucose biosynthetic process"/>
    <property type="evidence" value="ECO:0007669"/>
    <property type="project" value="UniProtKB-UniRule"/>
</dbReference>
<sequence>MDIKSKRIVVTGGAGFLGKHVVKRLKDEGCKFIFVPRSKDFNLTKEAEIIRMLHTFDPDIVIHLAAVVGGIGANQKNPGKFFYENLIMGAQLMELSRVYGVEKFVAIGTICSYPKFTPVPFLEENLWEGYPEETNAPYGLAKKMMLVQSQAYRDQYGFNSIFLLPVNLYGPGDNFDLETSHVIPAMIRKFVEAKQNGESKVTLWGSGQATREFLYVEDAADSIVLATKYYNQSDPINIGSGHDTSIKKLAETIQVLTGFEGDVVWDTSKPDGQPKRRLDVQKAKEAFGFTAKTNLLVGLQKTLKWYLDETKIDLNK</sequence>
<evidence type="ECO:0000256" key="3">
    <source>
        <dbReference type="ARBA" id="ARBA00023002"/>
    </source>
</evidence>
<name>A0A6N8CM17_9BACI</name>
<accession>A0A6N8CM17</accession>
<dbReference type="GO" id="GO:0050577">
    <property type="term" value="F:GDP-L-fucose synthase activity"/>
    <property type="evidence" value="ECO:0007669"/>
    <property type="project" value="UniProtKB-UniRule"/>
</dbReference>
<dbReference type="Gene3D" id="3.40.50.720">
    <property type="entry name" value="NAD(P)-binding Rossmann-like Domain"/>
    <property type="match status" value="1"/>
</dbReference>
<comment type="caution">
    <text evidence="5">Lacks conserved residue(s) required for the propagation of feature annotation.</text>
</comment>
<dbReference type="AlphaFoldDB" id="A0A6N8CM17"/>